<dbReference type="Gene3D" id="3.40.50.410">
    <property type="entry name" value="von Willebrand factor, type A domain"/>
    <property type="match status" value="1"/>
</dbReference>
<evidence type="ECO:0000256" key="3">
    <source>
        <dbReference type="SAM" id="Phobius"/>
    </source>
</evidence>
<feature type="compositionally biased region" description="Low complexity" evidence="2">
    <location>
        <begin position="480"/>
        <end position="497"/>
    </location>
</feature>
<keyword evidence="6" id="KW-1185">Reference proteome</keyword>
<feature type="region of interest" description="Disordered" evidence="2">
    <location>
        <begin position="471"/>
        <end position="576"/>
    </location>
</feature>
<dbReference type="Pfam" id="PF13181">
    <property type="entry name" value="TPR_8"/>
    <property type="match status" value="1"/>
</dbReference>
<dbReference type="PROSITE" id="PS50234">
    <property type="entry name" value="VWFA"/>
    <property type="match status" value="1"/>
</dbReference>
<evidence type="ECO:0000256" key="1">
    <source>
        <dbReference type="PROSITE-ProRule" id="PRU00339"/>
    </source>
</evidence>
<dbReference type="InterPro" id="IPR002035">
    <property type="entry name" value="VWF_A"/>
</dbReference>
<dbReference type="Proteomes" id="UP000009071">
    <property type="component" value="Chromosome"/>
</dbReference>
<gene>
    <name evidence="5" type="ordered locus">DMR_35140</name>
</gene>
<proteinExistence type="predicted"/>
<dbReference type="eggNOG" id="COG0457">
    <property type="taxonomic scope" value="Bacteria"/>
</dbReference>
<dbReference type="AlphaFoldDB" id="C4XL64"/>
<dbReference type="STRING" id="573370.DMR_35140"/>
<feature type="transmembrane region" description="Helical" evidence="3">
    <location>
        <begin position="26"/>
        <end position="44"/>
    </location>
</feature>
<dbReference type="InterPro" id="IPR011990">
    <property type="entry name" value="TPR-like_helical_dom_sf"/>
</dbReference>
<feature type="transmembrane region" description="Helical" evidence="3">
    <location>
        <begin position="65"/>
        <end position="84"/>
    </location>
</feature>
<organism evidence="5 6">
    <name type="scientific">Solidesulfovibrio magneticus (strain ATCC 700980 / DSM 13731 / RS-1)</name>
    <name type="common">Desulfovibrio magneticus</name>
    <dbReference type="NCBI Taxonomy" id="573370"/>
    <lineage>
        <taxon>Bacteria</taxon>
        <taxon>Pseudomonadati</taxon>
        <taxon>Thermodesulfobacteriota</taxon>
        <taxon>Desulfovibrionia</taxon>
        <taxon>Desulfovibrionales</taxon>
        <taxon>Desulfovibrionaceae</taxon>
        <taxon>Solidesulfovibrio</taxon>
    </lineage>
</organism>
<reference evidence="5 6" key="1">
    <citation type="journal article" date="2009" name="Genome Res.">
        <title>Whole genome sequence of Desulfovibrio magneticus strain RS-1 revealed common gene clusters in magnetotactic bacteria.</title>
        <authorList>
            <person name="Nakazawa H."/>
            <person name="Arakaki A."/>
            <person name="Narita-Yamada S."/>
            <person name="Yashiro I."/>
            <person name="Jinno K."/>
            <person name="Aoki N."/>
            <person name="Tsuruyama A."/>
            <person name="Okamura Y."/>
            <person name="Tanikawa S."/>
            <person name="Fujita N."/>
            <person name="Takeyama H."/>
            <person name="Matsunaga T."/>
        </authorList>
    </citation>
    <scope>NUCLEOTIDE SEQUENCE [LARGE SCALE GENOMIC DNA]</scope>
    <source>
        <strain evidence="6">ATCC 700980 / DSM 13731 / RS-1</strain>
    </source>
</reference>
<dbReference type="SUPFAM" id="SSF48452">
    <property type="entry name" value="TPR-like"/>
    <property type="match status" value="1"/>
</dbReference>
<dbReference type="HOGENOM" id="CLU_462115_0_0_7"/>
<evidence type="ECO:0000259" key="4">
    <source>
        <dbReference type="PROSITE" id="PS50234"/>
    </source>
</evidence>
<dbReference type="eggNOG" id="COG2304">
    <property type="taxonomic scope" value="Bacteria"/>
</dbReference>
<feature type="repeat" description="TPR" evidence="1">
    <location>
        <begin position="429"/>
        <end position="462"/>
    </location>
</feature>
<dbReference type="SMART" id="SM00028">
    <property type="entry name" value="TPR"/>
    <property type="match status" value="3"/>
</dbReference>
<dbReference type="PROSITE" id="PS50005">
    <property type="entry name" value="TPR"/>
    <property type="match status" value="2"/>
</dbReference>
<protein>
    <recommendedName>
        <fullName evidence="4">VWFA domain-containing protein</fullName>
    </recommendedName>
</protein>
<evidence type="ECO:0000256" key="2">
    <source>
        <dbReference type="SAM" id="MobiDB-lite"/>
    </source>
</evidence>
<dbReference type="KEGG" id="dma:DMR_35140"/>
<dbReference type="SMART" id="SM00327">
    <property type="entry name" value="VWA"/>
    <property type="match status" value="1"/>
</dbReference>
<keyword evidence="3" id="KW-0472">Membrane</keyword>
<dbReference type="SUPFAM" id="SSF53300">
    <property type="entry name" value="vWA-like"/>
    <property type="match status" value="1"/>
</dbReference>
<dbReference type="InterPro" id="IPR036465">
    <property type="entry name" value="vWFA_dom_sf"/>
</dbReference>
<keyword evidence="3" id="KW-1133">Transmembrane helix</keyword>
<feature type="repeat" description="TPR" evidence="1">
    <location>
        <begin position="393"/>
        <end position="426"/>
    </location>
</feature>
<dbReference type="InterPro" id="IPR019734">
    <property type="entry name" value="TPR_rpt"/>
</dbReference>
<accession>C4XL64</accession>
<evidence type="ECO:0000313" key="6">
    <source>
        <dbReference type="Proteomes" id="UP000009071"/>
    </source>
</evidence>
<evidence type="ECO:0000313" key="5">
    <source>
        <dbReference type="EMBL" id="BAH77005.1"/>
    </source>
</evidence>
<feature type="domain" description="VWFA" evidence="4">
    <location>
        <begin position="103"/>
        <end position="236"/>
    </location>
</feature>
<dbReference type="Gene3D" id="1.25.40.10">
    <property type="entry name" value="Tetratricopeptide repeat domain"/>
    <property type="match status" value="1"/>
</dbReference>
<dbReference type="Pfam" id="PF13519">
    <property type="entry name" value="VWA_2"/>
    <property type="match status" value="1"/>
</dbReference>
<sequence>MSAHGLGRPGRHTGADPAMTFARPDWLWLLVPAALCLGFAWAAGRRRRALAAGWPALAARPGRRALKSTCFICAVAALALAGVGPRLGIGKPDAASKAPPRLRLMVVLDCSRSMLARDVPPDRLGAAKRLVLDVLARLPGLDVGLVGFAGRAWLACPPTPDRAGLALFLDGLTPEAAPLGGTDPAKGLEAAGLALAGVRPAAVLLVTDGEATVKPAGQTRTVLPPGVPVYAVAVGSGQPVTVPGPGGEALRDAAGASVAAGVDYPALAALAEATGGAAYRLAPDAPWPAAAIAAALADKSVPADNTPDTTTTDDGALFLALAVALLLADLALPPGRRLAGLLLLASLTLAGPAEAATTAGEQNARGLAAAARGDGQDALAAFLAARARDPDDATILFNIGVAYYRLGRFAESLAAFDRAAAGPDKALAAKARYNQGNAAWRLHDRGRAMAAYEAALILDPADADARANLDWLRTNPSPAPDQDGAPDPDRAGASPDGQGPATDQGNGQAPAPMPGDDGQGETKPSGETASPTPGRAGDKAAEARLPVAGRDGEETRQRRANAPGAADDPVLGRIPDLVGQPVAPVYARPTVEKDW</sequence>
<name>C4XL64_SOLM1</name>
<keyword evidence="3" id="KW-0812">Transmembrane</keyword>
<keyword evidence="1" id="KW-0802">TPR repeat</keyword>
<dbReference type="Pfam" id="PF13432">
    <property type="entry name" value="TPR_16"/>
    <property type="match status" value="1"/>
</dbReference>
<dbReference type="EMBL" id="AP010904">
    <property type="protein sequence ID" value="BAH77005.1"/>
    <property type="molecule type" value="Genomic_DNA"/>
</dbReference>